<dbReference type="AlphaFoldDB" id="A0A5N5E5T4"/>
<evidence type="ECO:0000256" key="1">
    <source>
        <dbReference type="SAM" id="Coils"/>
    </source>
</evidence>
<dbReference type="EMBL" id="MRBO01000356">
    <property type="protein sequence ID" value="KAB2585191.1"/>
    <property type="molecule type" value="Genomic_DNA"/>
</dbReference>
<name>A0A5N5E5T4_RHOER</name>
<evidence type="ECO:0000313" key="4">
    <source>
        <dbReference type="Proteomes" id="UP000325576"/>
    </source>
</evidence>
<accession>A0A5N5E5T4</accession>
<keyword evidence="1" id="KW-0175">Coiled coil</keyword>
<proteinExistence type="predicted"/>
<sequence length="148" mass="15902">MASSNTSTISARERARAANAARLAEEQERLKKVEDDLVRFFKAQESREKIADDARVRIERIREETDTKLADADRSGAAAIADLKSRGETVASIAQLTGLTTTEVNKLLRSTKPKQKSEKAPADKTASKEDSSPAPASTSSTDPAALAS</sequence>
<evidence type="ECO:0000256" key="2">
    <source>
        <dbReference type="SAM" id="MobiDB-lite"/>
    </source>
</evidence>
<feature type="region of interest" description="Disordered" evidence="2">
    <location>
        <begin position="106"/>
        <end position="148"/>
    </location>
</feature>
<organism evidence="3 4">
    <name type="scientific">Rhodococcus erythropolis</name>
    <name type="common">Arthrobacter picolinophilus</name>
    <dbReference type="NCBI Taxonomy" id="1833"/>
    <lineage>
        <taxon>Bacteria</taxon>
        <taxon>Bacillati</taxon>
        <taxon>Actinomycetota</taxon>
        <taxon>Actinomycetes</taxon>
        <taxon>Mycobacteriales</taxon>
        <taxon>Nocardiaceae</taxon>
        <taxon>Rhodococcus</taxon>
        <taxon>Rhodococcus erythropolis group</taxon>
    </lineage>
</organism>
<feature type="compositionally biased region" description="Low complexity" evidence="2">
    <location>
        <begin position="132"/>
        <end position="148"/>
    </location>
</feature>
<comment type="caution">
    <text evidence="3">The sequence shown here is derived from an EMBL/GenBank/DDBJ whole genome shotgun (WGS) entry which is preliminary data.</text>
</comment>
<evidence type="ECO:0000313" key="3">
    <source>
        <dbReference type="EMBL" id="KAB2585191.1"/>
    </source>
</evidence>
<gene>
    <name evidence="3" type="ORF">BS297_11515</name>
</gene>
<reference evidence="3 4" key="1">
    <citation type="journal article" date="2017" name="Poromechanics V (2013)">
        <title>Genomic Characterization of the Arsenic-Tolerant Actinobacterium, &lt;i&gt;Rhodococcus erythropolis&lt;/i&gt; S43.</title>
        <authorList>
            <person name="Retamal-Morales G."/>
            <person name="Mehnert M."/>
            <person name="Schwabe R."/>
            <person name="Tischler D."/>
            <person name="Schloemann M."/>
            <person name="Levican G.J."/>
        </authorList>
    </citation>
    <scope>NUCLEOTIDE SEQUENCE [LARGE SCALE GENOMIC DNA]</scope>
    <source>
        <strain evidence="3 4">S43</strain>
    </source>
</reference>
<protein>
    <submittedName>
        <fullName evidence="3">Uncharacterized protein</fullName>
    </submittedName>
</protein>
<feature type="compositionally biased region" description="Basic and acidic residues" evidence="2">
    <location>
        <begin position="115"/>
        <end position="131"/>
    </location>
</feature>
<dbReference type="Proteomes" id="UP000325576">
    <property type="component" value="Unassembled WGS sequence"/>
</dbReference>
<feature type="coiled-coil region" evidence="1">
    <location>
        <begin position="16"/>
        <end position="43"/>
    </location>
</feature>